<dbReference type="PRINTS" id="PR00337">
    <property type="entry name" value="LEUILEVALBP"/>
</dbReference>
<dbReference type="Pfam" id="PF13458">
    <property type="entry name" value="Peripla_BP_6"/>
    <property type="match status" value="1"/>
</dbReference>
<reference evidence="7" key="1">
    <citation type="submission" date="2018-07" db="EMBL/GenBank/DDBJ databases">
        <title>Streptacidiphilus bronchialis DSM 106435 chromosome.</title>
        <authorList>
            <person name="Batra D."/>
            <person name="Gulvik C.A."/>
        </authorList>
    </citation>
    <scope>NUCLEOTIDE SEQUENCE [LARGE SCALE GENOMIC DNA]</scope>
    <source>
        <strain evidence="7">DSM 106435</strain>
    </source>
</reference>
<feature type="domain" description="Leucine-binding protein" evidence="5">
    <location>
        <begin position="108"/>
        <end position="425"/>
    </location>
</feature>
<keyword evidence="7" id="KW-1185">Reference proteome</keyword>
<dbReference type="Proteomes" id="UP000249340">
    <property type="component" value="Chromosome"/>
</dbReference>
<comment type="similarity">
    <text evidence="1">Belongs to the leucine-binding protein family.</text>
</comment>
<keyword evidence="4" id="KW-0029">Amino-acid transport</keyword>
<evidence type="ECO:0000256" key="1">
    <source>
        <dbReference type="ARBA" id="ARBA00010062"/>
    </source>
</evidence>
<sequence>MQATTVRLPFALRYGCRQCSWALLHSFPDGVRPGNCAPFLQQPIDHVRVEESSMGIPSSDSPAARPSRRGVLAVTAAMALSATGLAACGASTSSSSSGCTSPGVTSQEVKVAVIDPQTGPSATTFDGFLQAAKARFALQNDEGGVNGRKITVVSGDDMGDGAQQVAAARNAVQSQQVFGVLSASRVDTMYDYLKQQNVPVLGYPGQPAYAANKNAFGFAGASATGYVSTAQMLRMKEGGATNLANLAHNSAGAINSAKGIDFAAEKVGLKVGMKQWDIPLGSFDATAVAIKMKRAGVDALSAQLLTDSSVSILKALRAQGVKLKSVLVAGVYDPKVSSQISDLLQGAIVTPVGTVPTELGTPATKKYVDTMAKYAPDTPPNVGFAGPGYVSADLFIRGLEAAGSCVSRSNFIDSLRKVKDYDGAGLLVTPAVFAPAELPNGTPYVKCAWYAVYKGTAWVPDAEATCGELYKFD</sequence>
<dbReference type="KEGG" id="stri:C7M71_001245"/>
<dbReference type="InterPro" id="IPR028081">
    <property type="entry name" value="Leu-bd"/>
</dbReference>
<accession>A0A345SRF3</accession>
<evidence type="ECO:0000259" key="5">
    <source>
        <dbReference type="Pfam" id="PF13458"/>
    </source>
</evidence>
<keyword evidence="2" id="KW-0813">Transport</keyword>
<dbReference type="Gene3D" id="3.40.50.2300">
    <property type="match status" value="2"/>
</dbReference>
<dbReference type="EMBL" id="CP031264">
    <property type="protein sequence ID" value="AXI76308.1"/>
    <property type="molecule type" value="Genomic_DNA"/>
</dbReference>
<dbReference type="SUPFAM" id="SSF53822">
    <property type="entry name" value="Periplasmic binding protein-like I"/>
    <property type="match status" value="1"/>
</dbReference>
<evidence type="ECO:0000256" key="4">
    <source>
        <dbReference type="ARBA" id="ARBA00022970"/>
    </source>
</evidence>
<dbReference type="PANTHER" id="PTHR47235">
    <property type="entry name" value="BLR6548 PROTEIN"/>
    <property type="match status" value="1"/>
</dbReference>
<name>A0A345SRF3_9ACTN</name>
<dbReference type="InterPro" id="IPR028082">
    <property type="entry name" value="Peripla_BP_I"/>
</dbReference>
<dbReference type="CDD" id="cd06341">
    <property type="entry name" value="PBP1_ABC_ligand_binding-like"/>
    <property type="match status" value="1"/>
</dbReference>
<dbReference type="InterPro" id="IPR000709">
    <property type="entry name" value="Leu_Ile_Val-bd"/>
</dbReference>
<evidence type="ECO:0000313" key="7">
    <source>
        <dbReference type="Proteomes" id="UP000249340"/>
    </source>
</evidence>
<dbReference type="GO" id="GO:0006865">
    <property type="term" value="P:amino acid transport"/>
    <property type="evidence" value="ECO:0007669"/>
    <property type="project" value="UniProtKB-KW"/>
</dbReference>
<proteinExistence type="inferred from homology"/>
<protein>
    <recommendedName>
        <fullName evidence="5">Leucine-binding protein domain-containing protein</fullName>
    </recommendedName>
</protein>
<evidence type="ECO:0000256" key="2">
    <source>
        <dbReference type="ARBA" id="ARBA00022448"/>
    </source>
</evidence>
<keyword evidence="3" id="KW-0732">Signal</keyword>
<evidence type="ECO:0000313" key="6">
    <source>
        <dbReference type="EMBL" id="AXI76308.1"/>
    </source>
</evidence>
<gene>
    <name evidence="6" type="ORF">C7M71_001245</name>
</gene>
<organism evidence="6 7">
    <name type="scientific">Peterkaempfera bronchialis</name>
    <dbReference type="NCBI Taxonomy" id="2126346"/>
    <lineage>
        <taxon>Bacteria</taxon>
        <taxon>Bacillati</taxon>
        <taxon>Actinomycetota</taxon>
        <taxon>Actinomycetes</taxon>
        <taxon>Kitasatosporales</taxon>
        <taxon>Streptomycetaceae</taxon>
        <taxon>Peterkaempfera</taxon>
    </lineage>
</organism>
<dbReference type="PANTHER" id="PTHR47235:SF1">
    <property type="entry name" value="BLR6548 PROTEIN"/>
    <property type="match status" value="1"/>
</dbReference>
<dbReference type="OrthoDB" id="26870at2"/>
<evidence type="ECO:0000256" key="3">
    <source>
        <dbReference type="ARBA" id="ARBA00022729"/>
    </source>
</evidence>
<dbReference type="AlphaFoldDB" id="A0A345SRF3"/>